<sequence length="136" mass="15147">MPGEGPVGVIARQSYKVVEQFLIPMREAGYPEVRPLLCIGGVDTRSQLEAVKKVVHIVVATPGRLKYMPAKKERNLDNCRLAPFIATSKLKGKLFYSLPQCPPNSEFFENPLNISNMDRLIASLKHLLTPGQNICK</sequence>
<dbReference type="AlphaFoldDB" id="A0AAV1SSL9"/>
<dbReference type="Proteomes" id="UP001314170">
    <property type="component" value="Unassembled WGS sequence"/>
</dbReference>
<dbReference type="SUPFAM" id="SSF52540">
    <property type="entry name" value="P-loop containing nucleoside triphosphate hydrolases"/>
    <property type="match status" value="1"/>
</dbReference>
<proteinExistence type="predicted"/>
<dbReference type="Pfam" id="PF00270">
    <property type="entry name" value="DEAD"/>
    <property type="match status" value="1"/>
</dbReference>
<dbReference type="InterPro" id="IPR027417">
    <property type="entry name" value="P-loop_NTPase"/>
</dbReference>
<comment type="caution">
    <text evidence="2">The sequence shown here is derived from an EMBL/GenBank/DDBJ whole genome shotgun (WGS) entry which is preliminary data.</text>
</comment>
<dbReference type="GO" id="GO:0005524">
    <property type="term" value="F:ATP binding"/>
    <property type="evidence" value="ECO:0007669"/>
    <property type="project" value="InterPro"/>
</dbReference>
<evidence type="ECO:0000313" key="3">
    <source>
        <dbReference type="Proteomes" id="UP001314170"/>
    </source>
</evidence>
<keyword evidence="3" id="KW-1185">Reference proteome</keyword>
<accession>A0AAV1SSL9</accession>
<name>A0AAV1SSL9_9ROSI</name>
<dbReference type="EMBL" id="CAWUPB010001197">
    <property type="protein sequence ID" value="CAK7357037.1"/>
    <property type="molecule type" value="Genomic_DNA"/>
</dbReference>
<evidence type="ECO:0000313" key="2">
    <source>
        <dbReference type="EMBL" id="CAK7357037.1"/>
    </source>
</evidence>
<evidence type="ECO:0000259" key="1">
    <source>
        <dbReference type="Pfam" id="PF00270"/>
    </source>
</evidence>
<gene>
    <name evidence="2" type="ORF">DCAF_LOCUS27320</name>
</gene>
<reference evidence="2 3" key="1">
    <citation type="submission" date="2024-01" db="EMBL/GenBank/DDBJ databases">
        <authorList>
            <person name="Waweru B."/>
        </authorList>
    </citation>
    <scope>NUCLEOTIDE SEQUENCE [LARGE SCALE GENOMIC DNA]</scope>
</reference>
<dbReference type="GO" id="GO:0003676">
    <property type="term" value="F:nucleic acid binding"/>
    <property type="evidence" value="ECO:0007669"/>
    <property type="project" value="InterPro"/>
</dbReference>
<organism evidence="2 3">
    <name type="scientific">Dovyalis caffra</name>
    <dbReference type="NCBI Taxonomy" id="77055"/>
    <lineage>
        <taxon>Eukaryota</taxon>
        <taxon>Viridiplantae</taxon>
        <taxon>Streptophyta</taxon>
        <taxon>Embryophyta</taxon>
        <taxon>Tracheophyta</taxon>
        <taxon>Spermatophyta</taxon>
        <taxon>Magnoliopsida</taxon>
        <taxon>eudicotyledons</taxon>
        <taxon>Gunneridae</taxon>
        <taxon>Pentapetalae</taxon>
        <taxon>rosids</taxon>
        <taxon>fabids</taxon>
        <taxon>Malpighiales</taxon>
        <taxon>Salicaceae</taxon>
        <taxon>Flacourtieae</taxon>
        <taxon>Dovyalis</taxon>
    </lineage>
</organism>
<dbReference type="InterPro" id="IPR011545">
    <property type="entry name" value="DEAD/DEAH_box_helicase_dom"/>
</dbReference>
<feature type="domain" description="DEAD/DEAH-box helicase" evidence="1">
    <location>
        <begin position="8"/>
        <end position="81"/>
    </location>
</feature>
<dbReference type="Gene3D" id="3.40.50.300">
    <property type="entry name" value="P-loop containing nucleotide triphosphate hydrolases"/>
    <property type="match status" value="1"/>
</dbReference>
<protein>
    <recommendedName>
        <fullName evidence="1">DEAD/DEAH-box helicase domain-containing protein</fullName>
    </recommendedName>
</protein>